<reference evidence="1 2" key="1">
    <citation type="submission" date="2012-10" db="EMBL/GenBank/DDBJ databases">
        <authorList>
            <person name="Zafar N."/>
            <person name="Inman J."/>
            <person name="Hall N."/>
            <person name="Lorenzi H."/>
            <person name="Caler E."/>
        </authorList>
    </citation>
    <scope>NUCLEOTIDE SEQUENCE [LARGE SCALE GENOMIC DNA]</scope>
    <source>
        <strain evidence="1 2">IP1</strain>
    </source>
</reference>
<dbReference type="GeneID" id="14891651"/>
<proteinExistence type="predicted"/>
<sequence>MERALEFTENAFKYFQPTLDPQMMSYLTHWSDASNFRLVYNSQGDGLQRKDIVKKMAGLQRYVIVAESTDMFFGGFYSSVFPTAPSFKADFVTRKNHFGFILNKKDMGNPLILRPKELSTRLDMSLIIPALDEYVKESIISKDFFVIMSDKRFMFLDTIEDAYTLSNNTVLFSHEGFILTVFGFEWI</sequence>
<keyword evidence="2" id="KW-1185">Reference proteome</keyword>
<dbReference type="AlphaFoldDB" id="A0A0A1UBW4"/>
<organism evidence="1 2">
    <name type="scientific">Entamoeba invadens IP1</name>
    <dbReference type="NCBI Taxonomy" id="370355"/>
    <lineage>
        <taxon>Eukaryota</taxon>
        <taxon>Amoebozoa</taxon>
        <taxon>Evosea</taxon>
        <taxon>Archamoebae</taxon>
        <taxon>Mastigamoebida</taxon>
        <taxon>Entamoebidae</taxon>
        <taxon>Entamoeba</taxon>
    </lineage>
</organism>
<dbReference type="KEGG" id="eiv:EIN_369700"/>
<dbReference type="Proteomes" id="UP000014680">
    <property type="component" value="Unassembled WGS sequence"/>
</dbReference>
<dbReference type="EMBL" id="KB206332">
    <property type="protein sequence ID" value="ELP92648.1"/>
    <property type="molecule type" value="Genomic_DNA"/>
</dbReference>
<accession>A0A0A1UBW4</accession>
<dbReference type="VEuPathDB" id="AmoebaDB:EIN_369700"/>
<protein>
    <recommendedName>
        <fullName evidence="3">TLDc domain-containing protein</fullName>
    </recommendedName>
</protein>
<gene>
    <name evidence="1" type="ORF">EIN_369700</name>
</gene>
<evidence type="ECO:0000313" key="1">
    <source>
        <dbReference type="EMBL" id="ELP92648.1"/>
    </source>
</evidence>
<evidence type="ECO:0008006" key="3">
    <source>
        <dbReference type="Google" id="ProtNLM"/>
    </source>
</evidence>
<name>A0A0A1UBW4_ENTIV</name>
<evidence type="ECO:0000313" key="2">
    <source>
        <dbReference type="Proteomes" id="UP000014680"/>
    </source>
</evidence>
<dbReference type="RefSeq" id="XP_004259419.1">
    <property type="nucleotide sequence ID" value="XM_004259371.1"/>
</dbReference>